<dbReference type="SUPFAM" id="SSF55331">
    <property type="entry name" value="Tautomerase/MIF"/>
    <property type="match status" value="1"/>
</dbReference>
<dbReference type="InterPro" id="IPR028116">
    <property type="entry name" value="Cis-CaaD-like"/>
</dbReference>
<proteinExistence type="predicted"/>
<dbReference type="Proteomes" id="UP000035425">
    <property type="component" value="Unassembled WGS sequence"/>
</dbReference>
<organism evidence="2 3">
    <name type="scientific">Protofrankia coriariae</name>
    <dbReference type="NCBI Taxonomy" id="1562887"/>
    <lineage>
        <taxon>Bacteria</taxon>
        <taxon>Bacillati</taxon>
        <taxon>Actinomycetota</taxon>
        <taxon>Actinomycetes</taxon>
        <taxon>Frankiales</taxon>
        <taxon>Frankiaceae</taxon>
        <taxon>Protofrankia</taxon>
    </lineage>
</organism>
<dbReference type="Pfam" id="PF14832">
    <property type="entry name" value="Tautomerase_3"/>
    <property type="match status" value="1"/>
</dbReference>
<dbReference type="EMBL" id="JWIO01000028">
    <property type="protein sequence ID" value="KLL10632.1"/>
    <property type="molecule type" value="Genomic_DNA"/>
</dbReference>
<dbReference type="Gene3D" id="3.30.429.10">
    <property type="entry name" value="Macrophage Migration Inhibitory Factor"/>
    <property type="match status" value="1"/>
</dbReference>
<dbReference type="RefSeq" id="WP_047223979.1">
    <property type="nucleotide sequence ID" value="NZ_JWIO01000028.1"/>
</dbReference>
<evidence type="ECO:0000313" key="2">
    <source>
        <dbReference type="EMBL" id="KLL10632.1"/>
    </source>
</evidence>
<protein>
    <submittedName>
        <fullName evidence="2">4-oxalocrotonate tautomerase</fullName>
    </submittedName>
</protein>
<dbReference type="InterPro" id="IPR014347">
    <property type="entry name" value="Tautomerase/MIF_sf"/>
</dbReference>
<evidence type="ECO:0000259" key="1">
    <source>
        <dbReference type="Pfam" id="PF14832"/>
    </source>
</evidence>
<comment type="caution">
    <text evidence="2">The sequence shown here is derived from an EMBL/GenBank/DDBJ whole genome shotgun (WGS) entry which is preliminary data.</text>
</comment>
<sequence length="141" mass="15937">MPLWRIDHTEGIFTDEDKARLAESVTDHYAQFGLPRFYVVVVFNETSASNFYVGGEPGTPAVRVSIDHIARTNPDEAARQRTSAWIGRILNPFMAKIPGVHWEFHADETSRDLWLINGLVPPPEGSEAEQEWARSNLPSVY</sequence>
<name>A0ABR5F1S5_9ACTN</name>
<feature type="domain" description="Tautomerase cis-CaaD-like" evidence="1">
    <location>
        <begin position="1"/>
        <end position="136"/>
    </location>
</feature>
<evidence type="ECO:0000313" key="3">
    <source>
        <dbReference type="Proteomes" id="UP000035425"/>
    </source>
</evidence>
<gene>
    <name evidence="2" type="ORF">FrCorBMG51_16755</name>
</gene>
<accession>A0ABR5F1S5</accession>
<reference evidence="2 3" key="1">
    <citation type="submission" date="2014-12" db="EMBL/GenBank/DDBJ databases">
        <title>Frankia sp. BMG5.1 draft genome.</title>
        <authorList>
            <person name="Gtari M."/>
            <person name="Ghodhbane-Gtari F."/>
            <person name="Nouioui I."/>
            <person name="Ktari A."/>
            <person name="Hezbri K."/>
            <person name="Mimouni W."/>
            <person name="Sbissi I."/>
            <person name="Ayari A."/>
            <person name="Yamanaka T."/>
            <person name="Normand P."/>
            <person name="Tisa L.S."/>
            <person name="Boudabous A."/>
        </authorList>
    </citation>
    <scope>NUCLEOTIDE SEQUENCE [LARGE SCALE GENOMIC DNA]</scope>
    <source>
        <strain evidence="2 3">BMG5.1</strain>
    </source>
</reference>
<keyword evidence="3" id="KW-1185">Reference proteome</keyword>